<feature type="transmembrane region" description="Helical" evidence="2">
    <location>
        <begin position="61"/>
        <end position="81"/>
    </location>
</feature>
<feature type="region of interest" description="Disordered" evidence="1">
    <location>
        <begin position="88"/>
        <end position="185"/>
    </location>
</feature>
<keyword evidence="2" id="KW-1133">Transmembrane helix</keyword>
<evidence type="ECO:0000313" key="4">
    <source>
        <dbReference type="EMBL" id="KAK3669161.1"/>
    </source>
</evidence>
<keyword evidence="5" id="KW-1185">Reference proteome</keyword>
<dbReference type="EMBL" id="JAUTXT010000109">
    <property type="protein sequence ID" value="KAK3669161.1"/>
    <property type="molecule type" value="Genomic_DNA"/>
</dbReference>
<feature type="transmembrane region" description="Helical" evidence="2">
    <location>
        <begin position="305"/>
        <end position="326"/>
    </location>
</feature>
<dbReference type="InterPro" id="IPR025509">
    <property type="entry name" value="DUF4396"/>
</dbReference>
<feature type="domain" description="DUF4396" evidence="3">
    <location>
        <begin position="193"/>
        <end position="311"/>
    </location>
</feature>
<evidence type="ECO:0000259" key="3">
    <source>
        <dbReference type="Pfam" id="PF14342"/>
    </source>
</evidence>
<evidence type="ECO:0000256" key="2">
    <source>
        <dbReference type="SAM" id="Phobius"/>
    </source>
</evidence>
<evidence type="ECO:0000313" key="5">
    <source>
        <dbReference type="Proteomes" id="UP001274830"/>
    </source>
</evidence>
<feature type="transmembrane region" description="Helical" evidence="2">
    <location>
        <begin position="233"/>
        <end position="252"/>
    </location>
</feature>
<proteinExistence type="predicted"/>
<accession>A0AAE0TNX2</accession>
<feature type="compositionally biased region" description="Basic and acidic residues" evidence="1">
    <location>
        <begin position="111"/>
        <end position="133"/>
    </location>
</feature>
<feature type="transmembrane region" description="Helical" evidence="2">
    <location>
        <begin position="14"/>
        <end position="40"/>
    </location>
</feature>
<keyword evidence="2" id="KW-0472">Membrane</keyword>
<dbReference type="Pfam" id="PF14342">
    <property type="entry name" value="DUF4396"/>
    <property type="match status" value="1"/>
</dbReference>
<protein>
    <recommendedName>
        <fullName evidence="3">DUF4396 domain-containing protein</fullName>
    </recommendedName>
</protein>
<organism evidence="4 5">
    <name type="scientific">Recurvomyces mirabilis</name>
    <dbReference type="NCBI Taxonomy" id="574656"/>
    <lineage>
        <taxon>Eukaryota</taxon>
        <taxon>Fungi</taxon>
        <taxon>Dikarya</taxon>
        <taxon>Ascomycota</taxon>
        <taxon>Pezizomycotina</taxon>
        <taxon>Dothideomycetes</taxon>
        <taxon>Dothideomycetidae</taxon>
        <taxon>Mycosphaerellales</taxon>
        <taxon>Teratosphaeriaceae</taxon>
        <taxon>Recurvomyces</taxon>
    </lineage>
</organism>
<sequence>MAGTQATSSYTPPLALTIVSSISIGIAALVALWVLIDIILRRGWKSMMAVMQVPCRTFPDWIPVYVINALYLWPITLWTYLNFGRPPKRQRGQSMPSHCAHHPPHAGGGGEADKEHSTVGGSNDHEDPVRPEDTPSGGEGFSSSHDPDSASNHGHSGHEHGDHGDRDDEHGDGNEHGGHSHHYGGGTERPMFATVTVAVCHCGAGCVLGDIIGEWIVYGANATINGRTLWVEYLIDFAFAIVIGVVFQYFSIAPMAGEYGPKIFYRAAKADFFSLLFFEIGLFGWMAIFQAAIFHWRLQMGTVTYWFMMQVFSSLHLMNCTCDITLTRSRADWDVPWALDWSAD</sequence>
<dbReference type="AlphaFoldDB" id="A0AAE0TNX2"/>
<name>A0AAE0TNX2_9PEZI</name>
<feature type="compositionally biased region" description="Basic and acidic residues" evidence="1">
    <location>
        <begin position="156"/>
        <end position="178"/>
    </location>
</feature>
<feature type="transmembrane region" description="Helical" evidence="2">
    <location>
        <begin position="272"/>
        <end position="293"/>
    </location>
</feature>
<gene>
    <name evidence="4" type="ORF">LTR78_010960</name>
</gene>
<keyword evidence="2" id="KW-0812">Transmembrane</keyword>
<evidence type="ECO:0000256" key="1">
    <source>
        <dbReference type="SAM" id="MobiDB-lite"/>
    </source>
</evidence>
<reference evidence="4" key="1">
    <citation type="submission" date="2023-07" db="EMBL/GenBank/DDBJ databases">
        <title>Black Yeasts Isolated from many extreme environments.</title>
        <authorList>
            <person name="Coleine C."/>
            <person name="Stajich J.E."/>
            <person name="Selbmann L."/>
        </authorList>
    </citation>
    <scope>NUCLEOTIDE SEQUENCE</scope>
    <source>
        <strain evidence="4">CCFEE 5485</strain>
    </source>
</reference>
<comment type="caution">
    <text evidence="4">The sequence shown here is derived from an EMBL/GenBank/DDBJ whole genome shotgun (WGS) entry which is preliminary data.</text>
</comment>
<dbReference type="Proteomes" id="UP001274830">
    <property type="component" value="Unassembled WGS sequence"/>
</dbReference>